<dbReference type="PROSITE" id="PS51186">
    <property type="entry name" value="GNAT"/>
    <property type="match status" value="1"/>
</dbReference>
<sequence length="277" mass="30601">MILRPVTEADKPALLVVESKSTPNLSYLPAVYGMFLADAPRGEFMLVEENGAVLGYAKYTLLPDGSAWLETLRVVPEAQGRGLGKRMYERFFELAREQGVPTMRMYTGVDNVVSRGLAEHFGFTLEETFHGFSRPVGPVRKAPAFQAVSDPVQATDLLMPLQPAWGDFLVMNRTFYPFVPDVCAHLARRGMVYSDGHNVLVAGARFSPEEALHLALFAGDAAACLSFAERVAQQRSSRRLLCLFPTSRAETKTALEHAGFVPDRGKYIVMKVDVQQA</sequence>
<dbReference type="InterPro" id="IPR000182">
    <property type="entry name" value="GNAT_dom"/>
</dbReference>
<dbReference type="PANTHER" id="PTHR43877">
    <property type="entry name" value="AMINOALKYLPHOSPHONATE N-ACETYLTRANSFERASE-RELATED-RELATED"/>
    <property type="match status" value="1"/>
</dbReference>
<dbReference type="RefSeq" id="WP_380080765.1">
    <property type="nucleotide sequence ID" value="NZ_JBHRZF010000216.1"/>
</dbReference>
<evidence type="ECO:0000313" key="5">
    <source>
        <dbReference type="Proteomes" id="UP001595748"/>
    </source>
</evidence>
<comment type="caution">
    <text evidence="4">The sequence shown here is derived from an EMBL/GenBank/DDBJ whole genome shotgun (WGS) entry which is preliminary data.</text>
</comment>
<dbReference type="EC" id="2.3.-.-" evidence="4"/>
<dbReference type="Proteomes" id="UP001595748">
    <property type="component" value="Unassembled WGS sequence"/>
</dbReference>
<dbReference type="GO" id="GO:0016746">
    <property type="term" value="F:acyltransferase activity"/>
    <property type="evidence" value="ECO:0007669"/>
    <property type="project" value="UniProtKB-KW"/>
</dbReference>
<evidence type="ECO:0000259" key="3">
    <source>
        <dbReference type="PROSITE" id="PS51186"/>
    </source>
</evidence>
<dbReference type="PANTHER" id="PTHR43877:SF2">
    <property type="entry name" value="AMINOALKYLPHOSPHONATE N-ACETYLTRANSFERASE-RELATED"/>
    <property type="match status" value="1"/>
</dbReference>
<evidence type="ECO:0000313" key="4">
    <source>
        <dbReference type="EMBL" id="MFC3862830.1"/>
    </source>
</evidence>
<dbReference type="InterPro" id="IPR016181">
    <property type="entry name" value="Acyl_CoA_acyltransferase"/>
</dbReference>
<dbReference type="Gene3D" id="3.40.630.30">
    <property type="match status" value="1"/>
</dbReference>
<evidence type="ECO:0000256" key="1">
    <source>
        <dbReference type="ARBA" id="ARBA00022679"/>
    </source>
</evidence>
<feature type="domain" description="N-acetyltransferase" evidence="3">
    <location>
        <begin position="1"/>
        <end position="146"/>
    </location>
</feature>
<reference evidence="5" key="1">
    <citation type="journal article" date="2019" name="Int. J. Syst. Evol. Microbiol.">
        <title>The Global Catalogue of Microorganisms (GCM) 10K type strain sequencing project: providing services to taxonomists for standard genome sequencing and annotation.</title>
        <authorList>
            <consortium name="The Broad Institute Genomics Platform"/>
            <consortium name="The Broad Institute Genome Sequencing Center for Infectious Disease"/>
            <person name="Wu L."/>
            <person name="Ma J."/>
        </authorList>
    </citation>
    <scope>NUCLEOTIDE SEQUENCE [LARGE SCALE GENOMIC DNA]</scope>
    <source>
        <strain evidence="5">CCTCC AB 2013263</strain>
    </source>
</reference>
<keyword evidence="2 4" id="KW-0012">Acyltransferase</keyword>
<dbReference type="CDD" id="cd04301">
    <property type="entry name" value="NAT_SF"/>
    <property type="match status" value="1"/>
</dbReference>
<evidence type="ECO:0000256" key="2">
    <source>
        <dbReference type="ARBA" id="ARBA00023315"/>
    </source>
</evidence>
<accession>A0ABV8ABW2</accession>
<proteinExistence type="predicted"/>
<protein>
    <submittedName>
        <fullName evidence="4">GNAT family N-acetyltransferase</fullName>
        <ecNumber evidence="4">2.3.-.-</ecNumber>
    </submittedName>
</protein>
<dbReference type="SUPFAM" id="SSF55729">
    <property type="entry name" value="Acyl-CoA N-acyltransferases (Nat)"/>
    <property type="match status" value="1"/>
</dbReference>
<name>A0ABV8ABW2_9DEIO</name>
<organism evidence="4 5">
    <name type="scientific">Deinococcus antarcticus</name>
    <dbReference type="NCBI Taxonomy" id="1298767"/>
    <lineage>
        <taxon>Bacteria</taxon>
        <taxon>Thermotogati</taxon>
        <taxon>Deinococcota</taxon>
        <taxon>Deinococci</taxon>
        <taxon>Deinococcales</taxon>
        <taxon>Deinococcaceae</taxon>
        <taxon>Deinococcus</taxon>
    </lineage>
</organism>
<keyword evidence="1 4" id="KW-0808">Transferase</keyword>
<dbReference type="EMBL" id="JBHRZF010000216">
    <property type="protein sequence ID" value="MFC3862830.1"/>
    <property type="molecule type" value="Genomic_DNA"/>
</dbReference>
<dbReference type="Pfam" id="PF00583">
    <property type="entry name" value="Acetyltransf_1"/>
    <property type="match status" value="1"/>
</dbReference>
<keyword evidence="5" id="KW-1185">Reference proteome</keyword>
<gene>
    <name evidence="4" type="ORF">ACFOPQ_18865</name>
</gene>
<dbReference type="InterPro" id="IPR050832">
    <property type="entry name" value="Bact_Acetyltransf"/>
</dbReference>